<evidence type="ECO:0000256" key="4">
    <source>
        <dbReference type="ARBA" id="ARBA00023163"/>
    </source>
</evidence>
<dbReference type="InterPro" id="IPR009057">
    <property type="entry name" value="Homeodomain-like_sf"/>
</dbReference>
<feature type="region of interest" description="Disordered" evidence="6">
    <location>
        <begin position="185"/>
        <end position="213"/>
    </location>
</feature>
<dbReference type="Pfam" id="PF00440">
    <property type="entry name" value="TetR_N"/>
    <property type="match status" value="2"/>
</dbReference>
<evidence type="ECO:0000313" key="9">
    <source>
        <dbReference type="Proteomes" id="UP001244427"/>
    </source>
</evidence>
<feature type="DNA-binding region" description="H-T-H motif" evidence="5">
    <location>
        <begin position="37"/>
        <end position="56"/>
    </location>
</feature>
<evidence type="ECO:0000256" key="3">
    <source>
        <dbReference type="ARBA" id="ARBA00023125"/>
    </source>
</evidence>
<dbReference type="RefSeq" id="WP_307293038.1">
    <property type="nucleotide sequence ID" value="NZ_JAUSXV010000001.1"/>
</dbReference>
<dbReference type="InterPro" id="IPR039538">
    <property type="entry name" value="BetI_C"/>
</dbReference>
<dbReference type="SUPFAM" id="SSF46689">
    <property type="entry name" value="Homeodomain-like"/>
    <property type="match status" value="2"/>
</dbReference>
<accession>A0AAW8ES24</accession>
<feature type="DNA-binding region" description="H-T-H motif" evidence="5">
    <location>
        <begin position="244"/>
        <end position="263"/>
    </location>
</feature>
<comment type="caution">
    <text evidence="8">The sequence shown here is derived from an EMBL/GenBank/DDBJ whole genome shotgun (WGS) entry which is preliminary data.</text>
</comment>
<dbReference type="SUPFAM" id="SSF48498">
    <property type="entry name" value="Tetracyclin repressor-like, C-terminal domain"/>
    <property type="match status" value="2"/>
</dbReference>
<keyword evidence="3 5" id="KW-0238">DNA-binding</keyword>
<dbReference type="InterPro" id="IPR001647">
    <property type="entry name" value="HTH_TetR"/>
</dbReference>
<feature type="domain" description="HTH tetR-type" evidence="7">
    <location>
        <begin position="221"/>
        <end position="281"/>
    </location>
</feature>
<evidence type="ECO:0000259" key="7">
    <source>
        <dbReference type="PROSITE" id="PS50977"/>
    </source>
</evidence>
<name>A0AAW8ES24_9MICO</name>
<keyword evidence="4" id="KW-0804">Transcription</keyword>
<feature type="domain" description="HTH tetR-type" evidence="7">
    <location>
        <begin position="14"/>
        <end position="74"/>
    </location>
</feature>
<dbReference type="EMBL" id="JAUSXV010000001">
    <property type="protein sequence ID" value="MDQ0646245.1"/>
    <property type="molecule type" value="Genomic_DNA"/>
</dbReference>
<sequence>MESTTSPRRYANGILTRNRLLDAASELFANAGFRAVSLRDIAAEAGVSHAGLLRHFASKEDILTCLIDRFDNVNEHWEAERTHATEHPTAADVLDIAARNLRVPGAVELLTSLAGEATSPVHPAHDYMRERYRRARAATASAMPKALESMTTTATRFLALWDGLHIQHLYDPEAVDVVEGLADHLGATPPQRRRAPSSPRSTTRAGDLNALPRDAGYAATQERRASIVDGAVILFARQGFHNTSLAAIAEYAGVPKSSLLRYFPTKEHLLTAVLVARDDHGLASARAQSWSAREHFAKIIESARTAVEAEPGLIAFFTVLTGEALAPEHPGHDYIRFRYRRARSYFTALFAEAADEGLLAPGRDPAREATNFLAMWDGLQIQWLYDPEDIDIPRCPFRAPAHGLHTPRTPRAARTR</sequence>
<keyword evidence="2" id="KW-0805">Transcription regulation</keyword>
<evidence type="ECO:0000256" key="6">
    <source>
        <dbReference type="SAM" id="MobiDB-lite"/>
    </source>
</evidence>
<dbReference type="InterPro" id="IPR050109">
    <property type="entry name" value="HTH-type_TetR-like_transc_reg"/>
</dbReference>
<keyword evidence="9" id="KW-1185">Reference proteome</keyword>
<dbReference type="Proteomes" id="UP001244427">
    <property type="component" value="Unassembled WGS sequence"/>
</dbReference>
<dbReference type="PANTHER" id="PTHR30055">
    <property type="entry name" value="HTH-TYPE TRANSCRIPTIONAL REGULATOR RUTR"/>
    <property type="match status" value="1"/>
</dbReference>
<dbReference type="GO" id="GO:0000976">
    <property type="term" value="F:transcription cis-regulatory region binding"/>
    <property type="evidence" value="ECO:0007669"/>
    <property type="project" value="TreeGrafter"/>
</dbReference>
<reference evidence="8 9" key="1">
    <citation type="submission" date="2023-07" db="EMBL/GenBank/DDBJ databases">
        <title>Comparative genomics of wheat-associated soil bacteria to identify genetic determinants of phenazine resistance.</title>
        <authorList>
            <person name="Mouncey N."/>
        </authorList>
    </citation>
    <scope>NUCLEOTIDE SEQUENCE [LARGE SCALE GENOMIC DNA]</scope>
    <source>
        <strain evidence="8 9">W4I9-1</strain>
    </source>
</reference>
<dbReference type="InterPro" id="IPR036271">
    <property type="entry name" value="Tet_transcr_reg_TetR-rel_C_sf"/>
</dbReference>
<keyword evidence="1" id="KW-0678">Repressor</keyword>
<evidence type="ECO:0000256" key="2">
    <source>
        <dbReference type="ARBA" id="ARBA00023015"/>
    </source>
</evidence>
<feature type="compositionally biased region" description="Low complexity" evidence="6">
    <location>
        <begin position="196"/>
        <end position="205"/>
    </location>
</feature>
<gene>
    <name evidence="8" type="ORF">QFZ53_000441</name>
</gene>
<organism evidence="8 9">
    <name type="scientific">Microbacterium natoriense</name>
    <dbReference type="NCBI Taxonomy" id="284570"/>
    <lineage>
        <taxon>Bacteria</taxon>
        <taxon>Bacillati</taxon>
        <taxon>Actinomycetota</taxon>
        <taxon>Actinomycetes</taxon>
        <taxon>Micrococcales</taxon>
        <taxon>Microbacteriaceae</taxon>
        <taxon>Microbacterium</taxon>
    </lineage>
</organism>
<dbReference type="PROSITE" id="PS50977">
    <property type="entry name" value="HTH_TETR_2"/>
    <property type="match status" value="2"/>
</dbReference>
<proteinExistence type="predicted"/>
<dbReference type="Gene3D" id="1.10.357.10">
    <property type="entry name" value="Tetracycline Repressor, domain 2"/>
    <property type="match status" value="2"/>
</dbReference>
<protein>
    <submittedName>
        <fullName evidence="8">AcrR family transcriptional regulator</fullName>
    </submittedName>
</protein>
<dbReference type="GO" id="GO:0003700">
    <property type="term" value="F:DNA-binding transcription factor activity"/>
    <property type="evidence" value="ECO:0007669"/>
    <property type="project" value="TreeGrafter"/>
</dbReference>
<evidence type="ECO:0000256" key="5">
    <source>
        <dbReference type="PROSITE-ProRule" id="PRU00335"/>
    </source>
</evidence>
<dbReference type="Pfam" id="PF13977">
    <property type="entry name" value="TetR_C_6"/>
    <property type="match status" value="1"/>
</dbReference>
<evidence type="ECO:0000313" key="8">
    <source>
        <dbReference type="EMBL" id="MDQ0646245.1"/>
    </source>
</evidence>
<evidence type="ECO:0000256" key="1">
    <source>
        <dbReference type="ARBA" id="ARBA00022491"/>
    </source>
</evidence>
<dbReference type="PANTHER" id="PTHR30055:SF234">
    <property type="entry name" value="HTH-TYPE TRANSCRIPTIONAL REGULATOR BETI"/>
    <property type="match status" value="1"/>
</dbReference>
<dbReference type="AlphaFoldDB" id="A0AAW8ES24"/>
<dbReference type="PRINTS" id="PR00455">
    <property type="entry name" value="HTHTETR"/>
</dbReference>